<dbReference type="EMBL" id="RKHG01000001">
    <property type="protein sequence ID" value="ROR54871.1"/>
    <property type="molecule type" value="Genomic_DNA"/>
</dbReference>
<comment type="caution">
    <text evidence="1">The sequence shown here is derived from an EMBL/GenBank/DDBJ whole genome shotgun (WGS) entry which is preliminary data.</text>
</comment>
<gene>
    <name evidence="1" type="ORF">EDD41_2105</name>
</gene>
<accession>A0A3N1ZVJ3</accession>
<sequence>MTEWTTPPPVRPLQPEDAFAGIDATVLDFWRFAMSDLKTNNVRGYLAEFLVARAVGATGPRIEWDSFDVLSPEGIRIEVKSSAYVQAWAQRRPSQITFSGLRGQRWTPQGGYSAESTYNADVYVFAIHTAKSHEAYDPLDVGQWQFHVVTAETIAATKQRSIGVASLQRLAGAAVSWSELGDAIRAVFPRPTPDGPRS</sequence>
<dbReference type="RefSeq" id="WP_123575835.1">
    <property type="nucleotide sequence ID" value="NZ_RKHG01000001.1"/>
</dbReference>
<dbReference type="Proteomes" id="UP000275749">
    <property type="component" value="Unassembled WGS sequence"/>
</dbReference>
<evidence type="ECO:0000313" key="2">
    <source>
        <dbReference type="Proteomes" id="UP000275749"/>
    </source>
</evidence>
<organism evidence="1 2">
    <name type="scientific">Luteococcus japonicus</name>
    <dbReference type="NCBI Taxonomy" id="33984"/>
    <lineage>
        <taxon>Bacteria</taxon>
        <taxon>Bacillati</taxon>
        <taxon>Actinomycetota</taxon>
        <taxon>Actinomycetes</taxon>
        <taxon>Propionibacteriales</taxon>
        <taxon>Propionibacteriaceae</taxon>
        <taxon>Luteococcus</taxon>
    </lineage>
</organism>
<evidence type="ECO:0000313" key="1">
    <source>
        <dbReference type="EMBL" id="ROR54871.1"/>
    </source>
</evidence>
<dbReference type="AlphaFoldDB" id="A0A3N1ZVJ3"/>
<reference evidence="1 2" key="1">
    <citation type="submission" date="2018-11" db="EMBL/GenBank/DDBJ databases">
        <title>Sequencing the genomes of 1000 actinobacteria strains.</title>
        <authorList>
            <person name="Klenk H.-P."/>
        </authorList>
    </citation>
    <scope>NUCLEOTIDE SEQUENCE [LARGE SCALE GENOMIC DNA]</scope>
    <source>
        <strain evidence="1 2">DSM 10546</strain>
    </source>
</reference>
<protein>
    <submittedName>
        <fullName evidence="1">Uncharacterized protein</fullName>
    </submittedName>
</protein>
<proteinExistence type="predicted"/>
<name>A0A3N1ZVJ3_9ACTN</name>